<dbReference type="AlphaFoldDB" id="A0A537L8Z2"/>
<keyword evidence="3" id="KW-0274">FAD</keyword>
<dbReference type="SUPFAM" id="SSF55103">
    <property type="entry name" value="FAD-linked oxidases, C-terminal domain"/>
    <property type="match status" value="1"/>
</dbReference>
<sequence>MRDLTIDADRLARELGGMLGAAVQRDPASLRAYAVDGLVPQIRCAPKDTDELCAILRVCDASGAAVIPWGGGTAMHWGNPPSRADVVISLEQFNRLVEHDDANLTATVQAGMRVAALQELLGGRHQCLAIDPPDPQHSTIGGTAAANINGPRRMAYGGVRDLVIGMKMVLASGEPIKAGGKVVKNVAGYDMCKLFVGSLGTLGIITEVTFKMTPLPETAGTVVARGSLAQTASLIEALFGSVLTPAAVTVVDGRVAAAAGLQPAEASVAVWAEGFTETVARHVRDVQAMAGQSGMTTEVVHDIGHRRLWETVRDFGAVGAPPVVFRLTVPPADVMPVLAVVCRLSDGGALRYVAHAGTGTVWLAFDRPAPVTAWFPRLAALAQEYHGHAVLAAAPPEVKRTVDVWGPSPQALGLMQELKRQFDPHGTLNPGRFVAGI</sequence>
<dbReference type="Pfam" id="PF02913">
    <property type="entry name" value="FAD-oxidase_C"/>
    <property type="match status" value="1"/>
</dbReference>
<dbReference type="PANTHER" id="PTHR11748">
    <property type="entry name" value="D-LACTATE DEHYDROGENASE"/>
    <property type="match status" value="1"/>
</dbReference>
<dbReference type="InterPro" id="IPR006094">
    <property type="entry name" value="Oxid_FAD_bind_N"/>
</dbReference>
<reference evidence="6 7" key="1">
    <citation type="journal article" date="2019" name="Nat. Microbiol.">
        <title>Mediterranean grassland soil C-N compound turnover is dependent on rainfall and depth, and is mediated by genomically divergent microorganisms.</title>
        <authorList>
            <person name="Diamond S."/>
            <person name="Andeer P.F."/>
            <person name="Li Z."/>
            <person name="Crits-Christoph A."/>
            <person name="Burstein D."/>
            <person name="Anantharaman K."/>
            <person name="Lane K.R."/>
            <person name="Thomas B.C."/>
            <person name="Pan C."/>
            <person name="Northen T.R."/>
            <person name="Banfield J.F."/>
        </authorList>
    </citation>
    <scope>NUCLEOTIDE SEQUENCE [LARGE SCALE GENOMIC DNA]</scope>
    <source>
        <strain evidence="6">NP_2</strain>
    </source>
</reference>
<keyword evidence="4" id="KW-0560">Oxidoreductase</keyword>
<evidence type="ECO:0000256" key="3">
    <source>
        <dbReference type="ARBA" id="ARBA00022827"/>
    </source>
</evidence>
<dbReference type="InterPro" id="IPR036318">
    <property type="entry name" value="FAD-bd_PCMH-like_sf"/>
</dbReference>
<comment type="caution">
    <text evidence="6">The sequence shown here is derived from an EMBL/GenBank/DDBJ whole genome shotgun (WGS) entry which is preliminary data.</text>
</comment>
<evidence type="ECO:0000259" key="5">
    <source>
        <dbReference type="PROSITE" id="PS51387"/>
    </source>
</evidence>
<name>A0A537L8Z2_9BACT</name>
<dbReference type="GO" id="GO:0071949">
    <property type="term" value="F:FAD binding"/>
    <property type="evidence" value="ECO:0007669"/>
    <property type="project" value="InterPro"/>
</dbReference>
<dbReference type="PROSITE" id="PS51387">
    <property type="entry name" value="FAD_PCMH"/>
    <property type="match status" value="1"/>
</dbReference>
<dbReference type="SUPFAM" id="SSF56176">
    <property type="entry name" value="FAD-binding/transporter-associated domain-like"/>
    <property type="match status" value="1"/>
</dbReference>
<dbReference type="InterPro" id="IPR016171">
    <property type="entry name" value="Vanillyl_alc_oxidase_C-sub2"/>
</dbReference>
<dbReference type="InterPro" id="IPR004113">
    <property type="entry name" value="FAD-bd_oxidored_4_C"/>
</dbReference>
<keyword evidence="2" id="KW-0285">Flavoprotein</keyword>
<feature type="domain" description="FAD-binding PCMH-type" evidence="5">
    <location>
        <begin position="35"/>
        <end position="215"/>
    </location>
</feature>
<evidence type="ECO:0000256" key="2">
    <source>
        <dbReference type="ARBA" id="ARBA00022630"/>
    </source>
</evidence>
<evidence type="ECO:0000313" key="6">
    <source>
        <dbReference type="EMBL" id="TMJ04376.1"/>
    </source>
</evidence>
<dbReference type="Proteomes" id="UP000318661">
    <property type="component" value="Unassembled WGS sequence"/>
</dbReference>
<protein>
    <submittedName>
        <fullName evidence="6">FAD-binding oxidoreductase</fullName>
    </submittedName>
</protein>
<comment type="cofactor">
    <cofactor evidence="1">
        <name>FAD</name>
        <dbReference type="ChEBI" id="CHEBI:57692"/>
    </cofactor>
</comment>
<dbReference type="Gene3D" id="3.30.465.10">
    <property type="match status" value="1"/>
</dbReference>
<dbReference type="Gene3D" id="1.10.45.10">
    <property type="entry name" value="Vanillyl-alcohol Oxidase, Chain A, domain 4"/>
    <property type="match status" value="1"/>
</dbReference>
<organism evidence="6 7">
    <name type="scientific">Candidatus Segetimicrobium genomatis</name>
    <dbReference type="NCBI Taxonomy" id="2569760"/>
    <lineage>
        <taxon>Bacteria</taxon>
        <taxon>Bacillati</taxon>
        <taxon>Candidatus Sysuimicrobiota</taxon>
        <taxon>Candidatus Sysuimicrobiia</taxon>
        <taxon>Candidatus Sysuimicrobiales</taxon>
        <taxon>Candidatus Segetimicrobiaceae</taxon>
        <taxon>Candidatus Segetimicrobium</taxon>
    </lineage>
</organism>
<dbReference type="InterPro" id="IPR016169">
    <property type="entry name" value="FAD-bd_PCMH_sub2"/>
</dbReference>
<dbReference type="Pfam" id="PF01565">
    <property type="entry name" value="FAD_binding_4"/>
    <property type="match status" value="1"/>
</dbReference>
<evidence type="ECO:0000313" key="7">
    <source>
        <dbReference type="Proteomes" id="UP000318661"/>
    </source>
</evidence>
<gene>
    <name evidence="6" type="ORF">E6G99_10560</name>
</gene>
<dbReference type="InterPro" id="IPR016164">
    <property type="entry name" value="FAD-linked_Oxase-like_C"/>
</dbReference>
<dbReference type="PANTHER" id="PTHR11748:SF103">
    <property type="entry name" value="GLYCOLATE OXIDASE SUBUNIT GLCE"/>
    <property type="match status" value="1"/>
</dbReference>
<dbReference type="InterPro" id="IPR016166">
    <property type="entry name" value="FAD-bd_PCMH"/>
</dbReference>
<proteinExistence type="predicted"/>
<evidence type="ECO:0000256" key="1">
    <source>
        <dbReference type="ARBA" id="ARBA00001974"/>
    </source>
</evidence>
<dbReference type="GO" id="GO:0016491">
    <property type="term" value="F:oxidoreductase activity"/>
    <property type="evidence" value="ECO:0007669"/>
    <property type="project" value="UniProtKB-KW"/>
</dbReference>
<evidence type="ECO:0000256" key="4">
    <source>
        <dbReference type="ARBA" id="ARBA00023002"/>
    </source>
</evidence>
<accession>A0A537L8Z2</accession>
<dbReference type="EMBL" id="VBAJ01000268">
    <property type="protein sequence ID" value="TMJ04376.1"/>
    <property type="molecule type" value="Genomic_DNA"/>
</dbReference>